<organism evidence="1 2">
    <name type="scientific">Pseudomonas caricapapayae</name>
    <dbReference type="NCBI Taxonomy" id="46678"/>
    <lineage>
        <taxon>Bacteria</taxon>
        <taxon>Pseudomonadati</taxon>
        <taxon>Pseudomonadota</taxon>
        <taxon>Gammaproteobacteria</taxon>
        <taxon>Pseudomonadales</taxon>
        <taxon>Pseudomonadaceae</taxon>
        <taxon>Pseudomonas</taxon>
    </lineage>
</organism>
<dbReference type="Proteomes" id="UP001615411">
    <property type="component" value="Unassembled WGS sequence"/>
</dbReference>
<dbReference type="EMBL" id="JBIUGF010000006">
    <property type="protein sequence ID" value="MFJ1337177.1"/>
    <property type="molecule type" value="Genomic_DNA"/>
</dbReference>
<evidence type="ECO:0000313" key="1">
    <source>
        <dbReference type="EMBL" id="MFJ1337177.1"/>
    </source>
</evidence>
<accession>A0ACC7LV17</accession>
<name>A0ACC7LV17_9PSED</name>
<proteinExistence type="predicted"/>
<protein>
    <submittedName>
        <fullName evidence="1">Phage tail protein</fullName>
    </submittedName>
</protein>
<gene>
    <name evidence="1" type="ORF">ACIKP7_03435</name>
</gene>
<evidence type="ECO:0000313" key="2">
    <source>
        <dbReference type="Proteomes" id="UP001615411"/>
    </source>
</evidence>
<keyword evidence="2" id="KW-1185">Reference proteome</keyword>
<comment type="caution">
    <text evidence="1">The sequence shown here is derived from an EMBL/GenBank/DDBJ whole genome shotgun (WGS) entry which is preliminary data.</text>
</comment>
<reference evidence="1" key="1">
    <citation type="submission" date="2024-10" db="EMBL/GenBank/DDBJ databases">
        <title>Aeromonas and Pseudomonas from the Cagarras Archipelago, Rio de Janeiro, Brazil.</title>
        <authorList>
            <person name="Canellas A.L.B."/>
            <person name="Laport M.S."/>
        </authorList>
    </citation>
    <scope>NUCLEOTIDE SEQUENCE</scope>
    <source>
        <strain evidence="1">ACP-7</strain>
    </source>
</reference>
<sequence>MSIPLQPVITKAGLAAIWRADKTGLAAEITHIVLGTSGYTPNAEQKSLIAQTAKYPVSGGERLGNTQIHLTAVADGDRAFWVREIGFLLSDGTLLAVWSHPTEALAYKPAGTDLLLAYDLSLAALPANSVTIVSGAAGLNLTLAAPLAAQASALITEQLRSMQQQDRLDDHEKRLRINGEQIANLQVRMKAVEQRQSDDHDGLLSAAVSNAAALIALQTLVVQQIHGA</sequence>